<comment type="caution">
    <text evidence="1">The sequence shown here is derived from an EMBL/GenBank/DDBJ whole genome shotgun (WGS) entry which is preliminary data.</text>
</comment>
<gene>
    <name evidence="1" type="ORF">C7410_11467</name>
</gene>
<dbReference type="Proteomes" id="UP000247772">
    <property type="component" value="Unassembled WGS sequence"/>
</dbReference>
<name>A0A2V4UKY5_9BURK</name>
<proteinExistence type="predicted"/>
<accession>A0A2V4UKY5</accession>
<dbReference type="RefSeq" id="WP_042270722.1">
    <property type="nucleotide sequence ID" value="NZ_QJSQ01000014.1"/>
</dbReference>
<dbReference type="OrthoDB" id="8563875at2"/>
<sequence length="93" mass="10337">MSLSEEQVRAIADAIRTAPTLLDAAARWRERFPGVRTMRISASEMHDETPALQFGERRVYYARLDGMCVSVTGQADEAEMLIFTEGGANDGDR</sequence>
<protein>
    <submittedName>
        <fullName evidence="1">Uncharacterized protein</fullName>
    </submittedName>
</protein>
<evidence type="ECO:0000313" key="2">
    <source>
        <dbReference type="Proteomes" id="UP000247772"/>
    </source>
</evidence>
<dbReference type="AlphaFoldDB" id="A0A2V4UKY5"/>
<dbReference type="EMBL" id="QJSQ01000014">
    <property type="protein sequence ID" value="PYE21426.1"/>
    <property type="molecule type" value="Genomic_DNA"/>
</dbReference>
<evidence type="ECO:0000313" key="1">
    <source>
        <dbReference type="EMBL" id="PYE21426.1"/>
    </source>
</evidence>
<organism evidence="1 2">
    <name type="scientific">Paraburkholderia silvatlantica</name>
    <dbReference type="NCBI Taxonomy" id="321895"/>
    <lineage>
        <taxon>Bacteria</taxon>
        <taxon>Pseudomonadati</taxon>
        <taxon>Pseudomonadota</taxon>
        <taxon>Betaproteobacteria</taxon>
        <taxon>Burkholderiales</taxon>
        <taxon>Burkholderiaceae</taxon>
        <taxon>Paraburkholderia</taxon>
    </lineage>
</organism>
<reference evidence="1 2" key="1">
    <citation type="submission" date="2018-06" db="EMBL/GenBank/DDBJ databases">
        <title>Genomic Encyclopedia of Type Strains, Phase IV (KMG-V): Genome sequencing to study the core and pangenomes of soil and plant-associated prokaryotes.</title>
        <authorList>
            <person name="Whitman W."/>
        </authorList>
    </citation>
    <scope>NUCLEOTIDE SEQUENCE [LARGE SCALE GENOMIC DNA]</scope>
    <source>
        <strain evidence="1 2">SRCL-318</strain>
    </source>
</reference>